<dbReference type="AlphaFoldDB" id="A0A0B7C140"/>
<gene>
    <name evidence="1" type="primary">ORF219918</name>
</gene>
<proteinExistence type="predicted"/>
<feature type="non-terminal residue" evidence="1">
    <location>
        <position position="1"/>
    </location>
</feature>
<protein>
    <submittedName>
        <fullName evidence="1">Uncharacterized protein</fullName>
    </submittedName>
</protein>
<organism evidence="1">
    <name type="scientific">Arion vulgaris</name>
    <dbReference type="NCBI Taxonomy" id="1028688"/>
    <lineage>
        <taxon>Eukaryota</taxon>
        <taxon>Metazoa</taxon>
        <taxon>Spiralia</taxon>
        <taxon>Lophotrochozoa</taxon>
        <taxon>Mollusca</taxon>
        <taxon>Gastropoda</taxon>
        <taxon>Heterobranchia</taxon>
        <taxon>Euthyneura</taxon>
        <taxon>Panpulmonata</taxon>
        <taxon>Eupulmonata</taxon>
        <taxon>Stylommatophora</taxon>
        <taxon>Helicina</taxon>
        <taxon>Arionoidea</taxon>
        <taxon>Arionidae</taxon>
        <taxon>Arion</taxon>
    </lineage>
</organism>
<name>A0A0B7C140_9EUPU</name>
<reference evidence="1" key="1">
    <citation type="submission" date="2014-12" db="EMBL/GenBank/DDBJ databases">
        <title>Insight into the proteome of Arion vulgaris.</title>
        <authorList>
            <person name="Aradska J."/>
            <person name="Bulat T."/>
            <person name="Smidak R."/>
            <person name="Sarate P."/>
            <person name="Gangsoo J."/>
            <person name="Sialana F."/>
            <person name="Bilban M."/>
            <person name="Lubec G."/>
        </authorList>
    </citation>
    <scope>NUCLEOTIDE SEQUENCE</scope>
    <source>
        <tissue evidence="1">Skin</tissue>
    </source>
</reference>
<dbReference type="EMBL" id="HACG01052026">
    <property type="protein sequence ID" value="CEK98897.1"/>
    <property type="molecule type" value="Transcribed_RNA"/>
</dbReference>
<feature type="non-terminal residue" evidence="1">
    <location>
        <position position="115"/>
    </location>
</feature>
<accession>A0A0B7C140</accession>
<sequence>GFSEQQLVLSNLAANFNLPTHSEAGADATYIYGPHPHDDDEGISVPHGKEERHITTRVVYPAGDGFTQCLNKSESIHPVDSVQAQIRQIHILDYPVKPGSGLVQLGSRPGSSSDQ</sequence>
<evidence type="ECO:0000313" key="1">
    <source>
        <dbReference type="EMBL" id="CEK98897.1"/>
    </source>
</evidence>